<name>A0AAW0D815_9AGAR</name>
<evidence type="ECO:0000313" key="4">
    <source>
        <dbReference type="Proteomes" id="UP001383192"/>
    </source>
</evidence>
<feature type="transmembrane region" description="Helical" evidence="2">
    <location>
        <begin position="141"/>
        <end position="162"/>
    </location>
</feature>
<proteinExistence type="predicted"/>
<dbReference type="Proteomes" id="UP001383192">
    <property type="component" value="Unassembled WGS sequence"/>
</dbReference>
<keyword evidence="2" id="KW-1133">Transmembrane helix</keyword>
<evidence type="ECO:0000256" key="1">
    <source>
        <dbReference type="SAM" id="MobiDB-lite"/>
    </source>
</evidence>
<protein>
    <submittedName>
        <fullName evidence="3">Uncharacterized protein</fullName>
    </submittedName>
</protein>
<feature type="region of interest" description="Disordered" evidence="1">
    <location>
        <begin position="92"/>
        <end position="131"/>
    </location>
</feature>
<sequence length="277" mass="30142">MTVPIAGQNNPFVWMREQSDPQEFYIKSQKSNGIGGLSGPSEPTKISANGNLSGKDIVYFCEAGLFQLVVVEDIQPLNILFSTPVMVAENGTAVGDMPKSSRERCQGRKGSGKETHMKAPTSNLQNSPSETVRSTLQPSQIAGIIIGVTIATALATVGLLALRRRIKKRLKDTPSHYSFTSTSSDTNLFVTPYPHTIAFNPAGKKIVEPLDSLQRVRNSPQLQPGVPQHGAQDIRVEMDREKRAVHLNDSGWRPLPPRSDEANSSVVLMPPVYDAAV</sequence>
<keyword evidence="4" id="KW-1185">Reference proteome</keyword>
<accession>A0AAW0D815</accession>
<feature type="compositionally biased region" description="Polar residues" evidence="1">
    <location>
        <begin position="120"/>
        <end position="131"/>
    </location>
</feature>
<dbReference type="AlphaFoldDB" id="A0AAW0D815"/>
<evidence type="ECO:0000256" key="2">
    <source>
        <dbReference type="SAM" id="Phobius"/>
    </source>
</evidence>
<organism evidence="3 4">
    <name type="scientific">Paramarasmius palmivorus</name>
    <dbReference type="NCBI Taxonomy" id="297713"/>
    <lineage>
        <taxon>Eukaryota</taxon>
        <taxon>Fungi</taxon>
        <taxon>Dikarya</taxon>
        <taxon>Basidiomycota</taxon>
        <taxon>Agaricomycotina</taxon>
        <taxon>Agaricomycetes</taxon>
        <taxon>Agaricomycetidae</taxon>
        <taxon>Agaricales</taxon>
        <taxon>Marasmiineae</taxon>
        <taxon>Marasmiaceae</taxon>
        <taxon>Paramarasmius</taxon>
    </lineage>
</organism>
<feature type="compositionally biased region" description="Basic and acidic residues" evidence="1">
    <location>
        <begin position="99"/>
        <end position="117"/>
    </location>
</feature>
<gene>
    <name evidence="3" type="ORF">VNI00_006732</name>
</gene>
<evidence type="ECO:0000313" key="3">
    <source>
        <dbReference type="EMBL" id="KAK7047072.1"/>
    </source>
</evidence>
<keyword evidence="2" id="KW-0472">Membrane</keyword>
<keyword evidence="2" id="KW-0812">Transmembrane</keyword>
<dbReference type="EMBL" id="JAYKXP010000021">
    <property type="protein sequence ID" value="KAK7047072.1"/>
    <property type="molecule type" value="Genomic_DNA"/>
</dbReference>
<comment type="caution">
    <text evidence="3">The sequence shown here is derived from an EMBL/GenBank/DDBJ whole genome shotgun (WGS) entry which is preliminary data.</text>
</comment>
<reference evidence="3 4" key="1">
    <citation type="submission" date="2024-01" db="EMBL/GenBank/DDBJ databases">
        <title>A draft genome for a cacao thread blight-causing isolate of Paramarasmius palmivorus.</title>
        <authorList>
            <person name="Baruah I.K."/>
            <person name="Bukari Y."/>
            <person name="Amoako-Attah I."/>
            <person name="Meinhardt L.W."/>
            <person name="Bailey B.A."/>
            <person name="Cohen S.P."/>
        </authorList>
    </citation>
    <scope>NUCLEOTIDE SEQUENCE [LARGE SCALE GENOMIC DNA]</scope>
    <source>
        <strain evidence="3 4">GH-12</strain>
    </source>
</reference>